<reference evidence="3 4" key="1">
    <citation type="submission" date="2024-10" db="EMBL/GenBank/DDBJ databases">
        <title>The Natural Products Discovery Center: Release of the First 8490 Sequenced Strains for Exploring Actinobacteria Biosynthetic Diversity.</title>
        <authorList>
            <person name="Kalkreuter E."/>
            <person name="Kautsar S.A."/>
            <person name="Yang D."/>
            <person name="Bader C.D."/>
            <person name="Teijaro C.N."/>
            <person name="Fluegel L."/>
            <person name="Davis C.M."/>
            <person name="Simpson J.R."/>
            <person name="Lauterbach L."/>
            <person name="Steele A.D."/>
            <person name="Gui C."/>
            <person name="Meng S."/>
            <person name="Li G."/>
            <person name="Viehrig K."/>
            <person name="Ye F."/>
            <person name="Su P."/>
            <person name="Kiefer A.F."/>
            <person name="Nichols A."/>
            <person name="Cepeda A.J."/>
            <person name="Yan W."/>
            <person name="Fan B."/>
            <person name="Jiang Y."/>
            <person name="Adhikari A."/>
            <person name="Zheng C.-J."/>
            <person name="Schuster L."/>
            <person name="Cowan T.M."/>
            <person name="Smanski M.J."/>
            <person name="Chevrette M.G."/>
            <person name="De Carvalho L.P.S."/>
            <person name="Shen B."/>
        </authorList>
    </citation>
    <scope>NUCLEOTIDE SEQUENCE [LARGE SCALE GENOMIC DNA]</scope>
    <source>
        <strain evidence="3 4">NPDC077409</strain>
    </source>
</reference>
<dbReference type="EMBL" id="JBITWC010000013">
    <property type="protein sequence ID" value="MFI8750257.1"/>
    <property type="molecule type" value="Genomic_DNA"/>
</dbReference>
<feature type="compositionally biased region" description="Polar residues" evidence="1">
    <location>
        <begin position="110"/>
        <end position="124"/>
    </location>
</feature>
<dbReference type="SUPFAM" id="SSF49313">
    <property type="entry name" value="Cadherin-like"/>
    <property type="match status" value="1"/>
</dbReference>
<evidence type="ECO:0000256" key="1">
    <source>
        <dbReference type="SAM" id="MobiDB-lite"/>
    </source>
</evidence>
<evidence type="ECO:0000313" key="3">
    <source>
        <dbReference type="EMBL" id="MFI8750257.1"/>
    </source>
</evidence>
<keyword evidence="4" id="KW-1185">Reference proteome</keyword>
<comment type="caution">
    <text evidence="3">The sequence shown here is derived from an EMBL/GenBank/DDBJ whole genome shotgun (WGS) entry which is preliminary data.</text>
</comment>
<evidence type="ECO:0000259" key="2">
    <source>
        <dbReference type="PROSITE" id="PS50268"/>
    </source>
</evidence>
<sequence>MVTLTGITDSGGTANSGTDSATLTYSLTGGADMAFFSLDANSGALSFKTAPDFEAPSDQDQDNQYEVFVEVNDGTESASQAMTIDVTDVNETQPPTPSPSPIQVTPPELQPNTPSGQPSVSETISNNGAIFGSIRLVAKAGNNVVIGVELR</sequence>
<dbReference type="InterPro" id="IPR002126">
    <property type="entry name" value="Cadherin-like_dom"/>
</dbReference>
<dbReference type="RefSeq" id="WP_399844160.1">
    <property type="nucleotide sequence ID" value="NZ_JBITWC010000013.1"/>
</dbReference>
<dbReference type="Gene3D" id="2.60.40.60">
    <property type="entry name" value="Cadherins"/>
    <property type="match status" value="1"/>
</dbReference>
<dbReference type="CDD" id="cd11304">
    <property type="entry name" value="Cadherin_repeat"/>
    <property type="match status" value="1"/>
</dbReference>
<proteinExistence type="predicted"/>
<accession>A0ABW8BSR5</accession>
<dbReference type="Proteomes" id="UP001614338">
    <property type="component" value="Unassembled WGS sequence"/>
</dbReference>
<name>A0ABW8BSR5_9GAMM</name>
<dbReference type="PROSITE" id="PS50268">
    <property type="entry name" value="CADHERIN_2"/>
    <property type="match status" value="1"/>
</dbReference>
<organism evidence="3 4">
    <name type="scientific">Vreelandella lionensis</name>
    <dbReference type="NCBI Taxonomy" id="1144478"/>
    <lineage>
        <taxon>Bacteria</taxon>
        <taxon>Pseudomonadati</taxon>
        <taxon>Pseudomonadota</taxon>
        <taxon>Gammaproteobacteria</taxon>
        <taxon>Oceanospirillales</taxon>
        <taxon>Halomonadaceae</taxon>
        <taxon>Vreelandella</taxon>
    </lineage>
</organism>
<feature type="domain" description="Cadherin" evidence="2">
    <location>
        <begin position="9"/>
        <end position="97"/>
    </location>
</feature>
<dbReference type="SMART" id="SM00112">
    <property type="entry name" value="CA"/>
    <property type="match status" value="1"/>
</dbReference>
<dbReference type="InterPro" id="IPR015919">
    <property type="entry name" value="Cadherin-like_sf"/>
</dbReference>
<protein>
    <submittedName>
        <fullName evidence="3">Cadherin repeat domain-containing protein</fullName>
    </submittedName>
</protein>
<evidence type="ECO:0000313" key="4">
    <source>
        <dbReference type="Proteomes" id="UP001614338"/>
    </source>
</evidence>
<feature type="region of interest" description="Disordered" evidence="1">
    <location>
        <begin position="76"/>
        <end position="124"/>
    </location>
</feature>
<gene>
    <name evidence="3" type="ORF">ACIGG6_09655</name>
</gene>